<evidence type="ECO:0000256" key="5">
    <source>
        <dbReference type="ARBA" id="ARBA00022989"/>
    </source>
</evidence>
<dbReference type="PIRSF" id="PIRSF019239">
    <property type="entry name" value="MrpE"/>
    <property type="match status" value="1"/>
</dbReference>
<evidence type="ECO:0000256" key="4">
    <source>
        <dbReference type="ARBA" id="ARBA00022692"/>
    </source>
</evidence>
<feature type="transmembrane region" description="Helical" evidence="7">
    <location>
        <begin position="29"/>
        <end position="52"/>
    </location>
</feature>
<gene>
    <name evidence="8" type="ORF">A2V47_01325</name>
</gene>
<proteinExistence type="inferred from homology"/>
<sequence>MIDFIVTFLLSMLTYLILTASQGEVWGLWSLFEIITGIFLSLVVAFIANKVLFQKRTYRMFNPFRWVIFLIYLIGPFFWAMAKANIDVAYRVITGKINPGIVKISTGLKTDLGITLLADSITLTPGTLSVDIDEKNNDLYIHWINVTTLKPTTYHICANFPQWIRRIAE</sequence>
<name>A0A1F5ACZ9_9BACT</name>
<accession>A0A1F5ACZ9</accession>
<keyword evidence="3" id="KW-1003">Cell membrane</keyword>
<evidence type="ECO:0000313" key="9">
    <source>
        <dbReference type="Proteomes" id="UP000177701"/>
    </source>
</evidence>
<reference evidence="8 9" key="1">
    <citation type="journal article" date="2016" name="Nat. Commun.">
        <title>Thousands of microbial genomes shed light on interconnected biogeochemical processes in an aquifer system.</title>
        <authorList>
            <person name="Anantharaman K."/>
            <person name="Brown C.T."/>
            <person name="Hug L.A."/>
            <person name="Sharon I."/>
            <person name="Castelle C.J."/>
            <person name="Probst A.J."/>
            <person name="Thomas B.C."/>
            <person name="Singh A."/>
            <person name="Wilkins M.J."/>
            <person name="Karaoz U."/>
            <person name="Brodie E.L."/>
            <person name="Williams K.H."/>
            <person name="Hubbard S.S."/>
            <person name="Banfield J.F."/>
        </authorList>
    </citation>
    <scope>NUCLEOTIDE SEQUENCE [LARGE SCALE GENOMIC DNA]</scope>
</reference>
<comment type="caution">
    <text evidence="8">The sequence shown here is derived from an EMBL/GenBank/DDBJ whole genome shotgun (WGS) entry which is preliminary data.</text>
</comment>
<dbReference type="GO" id="GO:0005886">
    <property type="term" value="C:plasma membrane"/>
    <property type="evidence" value="ECO:0007669"/>
    <property type="project" value="UniProtKB-SubCell"/>
</dbReference>
<dbReference type="Pfam" id="PF01899">
    <property type="entry name" value="MNHE"/>
    <property type="match status" value="1"/>
</dbReference>
<evidence type="ECO:0000256" key="3">
    <source>
        <dbReference type="ARBA" id="ARBA00022475"/>
    </source>
</evidence>
<evidence type="ECO:0000256" key="6">
    <source>
        <dbReference type="ARBA" id="ARBA00023136"/>
    </source>
</evidence>
<dbReference type="Proteomes" id="UP000177701">
    <property type="component" value="Unassembled WGS sequence"/>
</dbReference>
<comment type="subcellular location">
    <subcellularLocation>
        <location evidence="1">Cell membrane</location>
        <topology evidence="1">Multi-pass membrane protein</topology>
    </subcellularLocation>
</comment>
<keyword evidence="5 7" id="KW-1133">Transmembrane helix</keyword>
<evidence type="ECO:0000256" key="7">
    <source>
        <dbReference type="SAM" id="Phobius"/>
    </source>
</evidence>
<keyword evidence="4 7" id="KW-0812">Transmembrane</keyword>
<dbReference type="EMBL" id="MEYH01000047">
    <property type="protein sequence ID" value="OGD15804.1"/>
    <property type="molecule type" value="Genomic_DNA"/>
</dbReference>
<evidence type="ECO:0000313" key="8">
    <source>
        <dbReference type="EMBL" id="OGD15804.1"/>
    </source>
</evidence>
<feature type="transmembrane region" description="Helical" evidence="7">
    <location>
        <begin position="64"/>
        <end position="82"/>
    </location>
</feature>
<evidence type="ECO:0000256" key="2">
    <source>
        <dbReference type="ARBA" id="ARBA00006228"/>
    </source>
</evidence>
<dbReference type="InterPro" id="IPR002758">
    <property type="entry name" value="Cation_antiport_E"/>
</dbReference>
<dbReference type="PANTHER" id="PTHR34584">
    <property type="entry name" value="NA(+)/H(+) ANTIPORTER SUBUNIT E1"/>
    <property type="match status" value="1"/>
</dbReference>
<keyword evidence="6 7" id="KW-0472">Membrane</keyword>
<dbReference type="GO" id="GO:0008324">
    <property type="term" value="F:monoatomic cation transmembrane transporter activity"/>
    <property type="evidence" value="ECO:0007669"/>
    <property type="project" value="InterPro"/>
</dbReference>
<protein>
    <submittedName>
        <fullName evidence="8">Cation:proton antiporter</fullName>
    </submittedName>
</protein>
<comment type="similarity">
    <text evidence="2">Belongs to the CPA3 antiporters (TC 2.A.63) subunit E family.</text>
</comment>
<dbReference type="NCBIfam" id="NF006245">
    <property type="entry name" value="PRK08383.1"/>
    <property type="match status" value="1"/>
</dbReference>
<evidence type="ECO:0000256" key="1">
    <source>
        <dbReference type="ARBA" id="ARBA00004651"/>
    </source>
</evidence>
<dbReference type="STRING" id="1797291.A2V47_01325"/>
<organism evidence="8 9">
    <name type="scientific">Candidatus Sediminicultor quintus</name>
    <dbReference type="NCBI Taxonomy" id="1797291"/>
    <lineage>
        <taxon>Bacteria</taxon>
        <taxon>Pseudomonadati</taxon>
        <taxon>Atribacterota</taxon>
        <taxon>Candidatus Phoenicimicrobiia</taxon>
        <taxon>Candidatus Pheonicimicrobiales</taxon>
        <taxon>Candidatus Phoenicimicrobiaceae</taxon>
        <taxon>Candidatus Sediminicultor</taxon>
    </lineage>
</organism>
<dbReference type="PANTHER" id="PTHR34584:SF1">
    <property type="entry name" value="NA(+)_H(+) ANTIPORTER SUBUNIT E1"/>
    <property type="match status" value="1"/>
</dbReference>
<dbReference type="AlphaFoldDB" id="A0A1F5ACZ9"/>